<organism evidence="2 3">
    <name type="scientific">Teladorsagia circumcincta</name>
    <name type="common">Brown stomach worm</name>
    <name type="synonym">Ostertagia circumcincta</name>
    <dbReference type="NCBI Taxonomy" id="45464"/>
    <lineage>
        <taxon>Eukaryota</taxon>
        <taxon>Metazoa</taxon>
        <taxon>Ecdysozoa</taxon>
        <taxon>Nematoda</taxon>
        <taxon>Chromadorea</taxon>
        <taxon>Rhabditida</taxon>
        <taxon>Rhabditina</taxon>
        <taxon>Rhabditomorpha</taxon>
        <taxon>Strongyloidea</taxon>
        <taxon>Trichostrongylidae</taxon>
        <taxon>Teladorsagia</taxon>
    </lineage>
</organism>
<proteinExistence type="predicted"/>
<dbReference type="OrthoDB" id="5843337at2759"/>
<dbReference type="AlphaFoldDB" id="A0A2G9UVC8"/>
<accession>A0A2G9UVC8</accession>
<gene>
    <name evidence="2" type="ORF">TELCIR_03801</name>
</gene>
<feature type="region of interest" description="Disordered" evidence="1">
    <location>
        <begin position="20"/>
        <end position="247"/>
    </location>
</feature>
<feature type="compositionally biased region" description="Pro residues" evidence="1">
    <location>
        <begin position="169"/>
        <end position="187"/>
    </location>
</feature>
<keyword evidence="3" id="KW-1185">Reference proteome</keyword>
<reference evidence="2 3" key="1">
    <citation type="submission" date="2015-09" db="EMBL/GenBank/DDBJ databases">
        <title>Draft genome of the parasitic nematode Teladorsagia circumcincta isolate WARC Sus (inbred).</title>
        <authorList>
            <person name="Mitreva M."/>
        </authorList>
    </citation>
    <scope>NUCLEOTIDE SEQUENCE [LARGE SCALE GENOMIC DNA]</scope>
    <source>
        <strain evidence="2 3">S</strain>
    </source>
</reference>
<evidence type="ECO:0000313" key="3">
    <source>
        <dbReference type="Proteomes" id="UP000230423"/>
    </source>
</evidence>
<evidence type="ECO:0000256" key="1">
    <source>
        <dbReference type="SAM" id="MobiDB-lite"/>
    </source>
</evidence>
<dbReference type="PANTHER" id="PTHR36514">
    <property type="entry name" value="PROTEIN CBG00436"/>
    <property type="match status" value="1"/>
</dbReference>
<sequence>MNRTFLSTARANLAATATVVPSGYRSKRANEYGDEAVTPPPADGNYAPQEEQTPEPANQGYGGDDGANVEPAGYRKKRANEYGDESITPPPPSPPPGGDYGGPPPPPGGGSYGEETPAPVDQGYYGGGSYGEETPAPVDQGYYGSDAPPVEPAGYRRKRANEYGDESITPPPYPPAGGPDTPRPPPGNEYGDEPITLPPPPGGNDSYGGLPTAGPDPYGSIGEETPVPVDQGYPAVSDSPPVEPAGY</sequence>
<dbReference type="PANTHER" id="PTHR36514:SF3">
    <property type="entry name" value="ASCARIS SUUM EPICUTICLIN PROTEIN RELATED"/>
    <property type="match status" value="1"/>
</dbReference>
<feature type="compositionally biased region" description="Pro residues" evidence="1">
    <location>
        <begin position="88"/>
        <end position="108"/>
    </location>
</feature>
<dbReference type="EMBL" id="KZ345318">
    <property type="protein sequence ID" value="PIO74194.1"/>
    <property type="molecule type" value="Genomic_DNA"/>
</dbReference>
<evidence type="ECO:0000313" key="2">
    <source>
        <dbReference type="EMBL" id="PIO74194.1"/>
    </source>
</evidence>
<name>A0A2G9UVC8_TELCI</name>
<protein>
    <submittedName>
        <fullName evidence="2">Uncharacterized protein</fullName>
    </submittedName>
</protein>
<dbReference type="Proteomes" id="UP000230423">
    <property type="component" value="Unassembled WGS sequence"/>
</dbReference>